<feature type="non-terminal residue" evidence="2">
    <location>
        <position position="1"/>
    </location>
</feature>
<dbReference type="Pfam" id="PF00071">
    <property type="entry name" value="Ras"/>
    <property type="match status" value="1"/>
</dbReference>
<feature type="non-terminal residue" evidence="2">
    <location>
        <position position="180"/>
    </location>
</feature>
<dbReference type="SMART" id="SM00175">
    <property type="entry name" value="RAB"/>
    <property type="match status" value="1"/>
</dbReference>
<dbReference type="SMART" id="SM00174">
    <property type="entry name" value="RHO"/>
    <property type="match status" value="1"/>
</dbReference>
<dbReference type="PANTHER" id="PTHR47978">
    <property type="match status" value="1"/>
</dbReference>
<dbReference type="PROSITE" id="PS51419">
    <property type="entry name" value="RAB"/>
    <property type="match status" value="1"/>
</dbReference>
<dbReference type="PROSITE" id="PS51421">
    <property type="entry name" value="RAS"/>
    <property type="match status" value="1"/>
</dbReference>
<dbReference type="FunFam" id="3.40.50.300:FF:000808">
    <property type="entry name" value="Small GTP-binding protein, putative"/>
    <property type="match status" value="1"/>
</dbReference>
<dbReference type="InterPro" id="IPR005225">
    <property type="entry name" value="Small_GTP-bd"/>
</dbReference>
<dbReference type="CDD" id="cd00154">
    <property type="entry name" value="Rab"/>
    <property type="match status" value="1"/>
</dbReference>
<dbReference type="NCBIfam" id="TIGR00231">
    <property type="entry name" value="small_GTP"/>
    <property type="match status" value="1"/>
</dbReference>
<dbReference type="AlphaFoldDB" id="A0A146K3H8"/>
<dbReference type="SUPFAM" id="SSF52540">
    <property type="entry name" value="P-loop containing nucleoside triphosphate hydrolases"/>
    <property type="match status" value="1"/>
</dbReference>
<dbReference type="GO" id="GO:0005525">
    <property type="term" value="F:GTP binding"/>
    <property type="evidence" value="ECO:0007669"/>
    <property type="project" value="InterPro"/>
</dbReference>
<evidence type="ECO:0000313" key="2">
    <source>
        <dbReference type="EMBL" id="JAP91247.1"/>
    </source>
</evidence>
<dbReference type="PRINTS" id="PR00449">
    <property type="entry name" value="RASTRNSFRMNG"/>
</dbReference>
<evidence type="ECO:0000256" key="1">
    <source>
        <dbReference type="ARBA" id="ARBA00022741"/>
    </source>
</evidence>
<organism evidence="2">
    <name type="scientific">Trepomonas sp. PC1</name>
    <dbReference type="NCBI Taxonomy" id="1076344"/>
    <lineage>
        <taxon>Eukaryota</taxon>
        <taxon>Metamonada</taxon>
        <taxon>Diplomonadida</taxon>
        <taxon>Hexamitidae</taxon>
        <taxon>Hexamitinae</taxon>
        <taxon>Trepomonas</taxon>
    </lineage>
</organism>
<dbReference type="PROSITE" id="PS51417">
    <property type="entry name" value="ARF"/>
    <property type="match status" value="1"/>
</dbReference>
<reference evidence="2" key="1">
    <citation type="submission" date="2015-07" db="EMBL/GenBank/DDBJ databases">
        <title>Adaptation to a free-living lifestyle via gene acquisitions in the diplomonad Trepomonas sp. PC1.</title>
        <authorList>
            <person name="Xu F."/>
            <person name="Jerlstrom-Hultqvist J."/>
            <person name="Kolisko M."/>
            <person name="Simpson A.G.B."/>
            <person name="Roger A.J."/>
            <person name="Svard S.G."/>
            <person name="Andersson J.O."/>
        </authorList>
    </citation>
    <scope>NUCLEOTIDE SEQUENCE</scope>
    <source>
        <strain evidence="2">PC1</strain>
    </source>
</reference>
<protein>
    <submittedName>
        <fullName evidence="2">Rab-like protein</fullName>
    </submittedName>
</protein>
<keyword evidence="1" id="KW-0547">Nucleotide-binding</keyword>
<dbReference type="InterPro" id="IPR027417">
    <property type="entry name" value="P-loop_NTPase"/>
</dbReference>
<name>A0A146K3H8_9EUKA</name>
<accession>A0A146K3H8</accession>
<gene>
    <name evidence="2" type="ORF">TPC1_17197</name>
</gene>
<dbReference type="Gene3D" id="3.40.50.300">
    <property type="entry name" value="P-loop containing nucleotide triphosphate hydrolases"/>
    <property type="match status" value="1"/>
</dbReference>
<sequence length="180" mass="20397">KVVLLGAQATGKTSLILRACDNLFNDTLSTTVGGSCRYLKTQELTLEIWDTAGQERYQSLAPLYYRSALGAIVVYDVFDQESFSRAKYWIQQLQENGSKDCVIYVVGNKIDLQKTDDRLQGNQKLVQQMGYKHFFASAKTGQNVKEIFQSLKDELVVLKLRQPKKNFDSSKLPQKDQKGC</sequence>
<dbReference type="GO" id="GO:0003924">
    <property type="term" value="F:GTPase activity"/>
    <property type="evidence" value="ECO:0007669"/>
    <property type="project" value="InterPro"/>
</dbReference>
<dbReference type="SMART" id="SM00173">
    <property type="entry name" value="RAS"/>
    <property type="match status" value="1"/>
</dbReference>
<dbReference type="EMBL" id="GDID01005359">
    <property type="protein sequence ID" value="JAP91247.1"/>
    <property type="molecule type" value="Transcribed_RNA"/>
</dbReference>
<dbReference type="InterPro" id="IPR001806">
    <property type="entry name" value="Small_GTPase"/>
</dbReference>
<proteinExistence type="predicted"/>